<evidence type="ECO:0000256" key="2">
    <source>
        <dbReference type="ARBA" id="ARBA00005679"/>
    </source>
</evidence>
<gene>
    <name evidence="7" type="ORF">Q9L58_005183</name>
</gene>
<dbReference type="InterPro" id="IPR004911">
    <property type="entry name" value="Interferon-induced_GILT"/>
</dbReference>
<dbReference type="Proteomes" id="UP001447188">
    <property type="component" value="Unassembled WGS sequence"/>
</dbReference>
<evidence type="ECO:0000313" key="8">
    <source>
        <dbReference type="Proteomes" id="UP001447188"/>
    </source>
</evidence>
<sequence>MSPRSTLLTVFLLLTLLATTLTLVTELRWDRRPDLSSLFSARRPPRRGPACNHPADHEKTGGNKIPLEVHIMSKCPDAKDCLEMLIAPAMEKIEDIVDFRMSFIGRPTGEGISCKHGPSECLGNTVHLCAAHLYDTHTYLPFALCLTHNFTLLSEQEFIESCAEEHGVDFAKLNDCASDIGPGGGMDLLRKSVERSRRLNAEVSCTVRVDKEKWCVRDSGIWKDCEGGSQPKDLVEHIEKIRRSRMAGEHRKEGGMKQQTGQKVEEWIREERIVRAV</sequence>
<keyword evidence="5" id="KW-0325">Glycoprotein</keyword>
<proteinExistence type="inferred from homology"/>
<organism evidence="7 8">
    <name type="scientific">Discina gigas</name>
    <dbReference type="NCBI Taxonomy" id="1032678"/>
    <lineage>
        <taxon>Eukaryota</taxon>
        <taxon>Fungi</taxon>
        <taxon>Dikarya</taxon>
        <taxon>Ascomycota</taxon>
        <taxon>Pezizomycotina</taxon>
        <taxon>Pezizomycetes</taxon>
        <taxon>Pezizales</taxon>
        <taxon>Discinaceae</taxon>
        <taxon>Discina</taxon>
    </lineage>
</organism>
<evidence type="ECO:0000256" key="3">
    <source>
        <dbReference type="ARBA" id="ARBA00022525"/>
    </source>
</evidence>
<keyword evidence="3" id="KW-0964">Secreted</keyword>
<name>A0ABR3GIT5_9PEZI</name>
<keyword evidence="8" id="KW-1185">Reference proteome</keyword>
<comment type="subcellular location">
    <subcellularLocation>
        <location evidence="1">Secreted</location>
    </subcellularLocation>
</comment>
<evidence type="ECO:0000256" key="5">
    <source>
        <dbReference type="ARBA" id="ARBA00023180"/>
    </source>
</evidence>
<feature type="chain" id="PRO_5046855416" evidence="6">
    <location>
        <begin position="23"/>
        <end position="277"/>
    </location>
</feature>
<comment type="caution">
    <text evidence="7">The sequence shown here is derived from an EMBL/GenBank/DDBJ whole genome shotgun (WGS) entry which is preliminary data.</text>
</comment>
<feature type="signal peptide" evidence="6">
    <location>
        <begin position="1"/>
        <end position="22"/>
    </location>
</feature>
<dbReference type="EMBL" id="JBBBZM010000061">
    <property type="protein sequence ID" value="KAL0635842.1"/>
    <property type="molecule type" value="Genomic_DNA"/>
</dbReference>
<dbReference type="Pfam" id="PF03227">
    <property type="entry name" value="GILT"/>
    <property type="match status" value="1"/>
</dbReference>
<comment type="similarity">
    <text evidence="2">Belongs to the GILT family.</text>
</comment>
<keyword evidence="4 6" id="KW-0732">Signal</keyword>
<dbReference type="PANTHER" id="PTHR13234">
    <property type="entry name" value="GAMMA-INTERFERON INDUCIBLE LYSOSOMAL THIOL REDUCTASE GILT"/>
    <property type="match status" value="1"/>
</dbReference>
<reference evidence="7 8" key="1">
    <citation type="submission" date="2024-02" db="EMBL/GenBank/DDBJ databases">
        <title>Discinaceae phylogenomics.</title>
        <authorList>
            <person name="Dirks A.C."/>
            <person name="James T.Y."/>
        </authorList>
    </citation>
    <scope>NUCLEOTIDE SEQUENCE [LARGE SCALE GENOMIC DNA]</scope>
    <source>
        <strain evidence="7 8">ACD0624</strain>
    </source>
</reference>
<evidence type="ECO:0000256" key="4">
    <source>
        <dbReference type="ARBA" id="ARBA00022729"/>
    </source>
</evidence>
<protein>
    <submittedName>
        <fullName evidence="7">Uncharacterized protein</fullName>
    </submittedName>
</protein>
<evidence type="ECO:0000256" key="6">
    <source>
        <dbReference type="SAM" id="SignalP"/>
    </source>
</evidence>
<evidence type="ECO:0000313" key="7">
    <source>
        <dbReference type="EMBL" id="KAL0635842.1"/>
    </source>
</evidence>
<evidence type="ECO:0000256" key="1">
    <source>
        <dbReference type="ARBA" id="ARBA00004613"/>
    </source>
</evidence>
<accession>A0ABR3GIT5</accession>
<dbReference type="PANTHER" id="PTHR13234:SF8">
    <property type="entry name" value="GAMMA-INTERFERON-INDUCIBLE LYSOSOMAL THIOL REDUCTASE"/>
    <property type="match status" value="1"/>
</dbReference>